<feature type="domain" description="Glyoxalase-like" evidence="1">
    <location>
        <begin position="12"/>
        <end position="150"/>
    </location>
</feature>
<proteinExistence type="predicted"/>
<sequence length="150" mass="16198">MTGASPVVAWGVTVDCAEPRRIARFWALALGYQEPSAPAGFASWDAWFDDRGVPLDERDDGAYLADPAGRLPTLSFLKVPEPKTTKNRLHLDLKVSGGRKVAPDRREAAIRAKVAALVDAGARLLHEYDGPQGLDHVVLADPEGNELCVV</sequence>
<accession>A0A5P9QD76</accession>
<evidence type="ECO:0000313" key="2">
    <source>
        <dbReference type="EMBL" id="QFU99196.1"/>
    </source>
</evidence>
<gene>
    <name evidence="2" type="ORF">KDY119_02722</name>
</gene>
<evidence type="ECO:0000259" key="1">
    <source>
        <dbReference type="Pfam" id="PF18029"/>
    </source>
</evidence>
<reference evidence="2 3" key="1">
    <citation type="submission" date="2019-10" db="EMBL/GenBank/DDBJ databases">
        <title>Genome sequence of Luteimicrobium xylanilyticum HY-24.</title>
        <authorList>
            <person name="Kim D.Y."/>
            <person name="Park H.-Y."/>
        </authorList>
    </citation>
    <scope>NUCLEOTIDE SEQUENCE [LARGE SCALE GENOMIC DNA]</scope>
    <source>
        <strain evidence="2 3">HY-24</strain>
    </source>
</reference>
<dbReference type="AlphaFoldDB" id="A0A5P9QD76"/>
<dbReference type="KEGG" id="lxl:KDY119_02722"/>
<evidence type="ECO:0000313" key="3">
    <source>
        <dbReference type="Proteomes" id="UP000326702"/>
    </source>
</evidence>
<dbReference type="InterPro" id="IPR029068">
    <property type="entry name" value="Glyas_Bleomycin-R_OHBP_Dase"/>
</dbReference>
<organism evidence="2 3">
    <name type="scientific">Luteimicrobium xylanilyticum</name>
    <dbReference type="NCBI Taxonomy" id="1133546"/>
    <lineage>
        <taxon>Bacteria</taxon>
        <taxon>Bacillati</taxon>
        <taxon>Actinomycetota</taxon>
        <taxon>Actinomycetes</taxon>
        <taxon>Micrococcales</taxon>
        <taxon>Luteimicrobium</taxon>
    </lineage>
</organism>
<dbReference type="OrthoDB" id="5524593at2"/>
<dbReference type="Pfam" id="PF18029">
    <property type="entry name" value="Glyoxalase_6"/>
    <property type="match status" value="1"/>
</dbReference>
<dbReference type="SUPFAM" id="SSF54593">
    <property type="entry name" value="Glyoxalase/Bleomycin resistance protein/Dihydroxybiphenyl dioxygenase"/>
    <property type="match status" value="1"/>
</dbReference>
<name>A0A5P9QD76_9MICO</name>
<dbReference type="RefSeq" id="WP_036946903.1">
    <property type="nucleotide sequence ID" value="NZ_BAABIH010000008.1"/>
</dbReference>
<dbReference type="Gene3D" id="3.10.180.10">
    <property type="entry name" value="2,3-Dihydroxybiphenyl 1,2-Dioxygenase, domain 1"/>
    <property type="match status" value="1"/>
</dbReference>
<dbReference type="PANTHER" id="PTHR35908:SF1">
    <property type="entry name" value="CONSERVED PROTEIN"/>
    <property type="match status" value="1"/>
</dbReference>
<protein>
    <recommendedName>
        <fullName evidence="1">Glyoxalase-like domain-containing protein</fullName>
    </recommendedName>
</protein>
<dbReference type="EMBL" id="CP045529">
    <property type="protein sequence ID" value="QFU99196.1"/>
    <property type="molecule type" value="Genomic_DNA"/>
</dbReference>
<keyword evidence="3" id="KW-1185">Reference proteome</keyword>
<dbReference type="Proteomes" id="UP000326702">
    <property type="component" value="Chromosome"/>
</dbReference>
<dbReference type="PANTHER" id="PTHR35908">
    <property type="entry name" value="HYPOTHETICAL FUSION PROTEIN"/>
    <property type="match status" value="1"/>
</dbReference>
<dbReference type="InterPro" id="IPR041581">
    <property type="entry name" value="Glyoxalase_6"/>
</dbReference>